<feature type="compositionally biased region" description="Pro residues" evidence="1">
    <location>
        <begin position="83"/>
        <end position="104"/>
    </location>
</feature>
<dbReference type="EMBL" id="KZ308414">
    <property type="protein sequence ID" value="KAG8229178.1"/>
    <property type="molecule type" value="Genomic_DNA"/>
</dbReference>
<protein>
    <submittedName>
        <fullName evidence="2">Uncharacterized protein</fullName>
    </submittedName>
</protein>
<name>A0A8K0K791_LADFU</name>
<evidence type="ECO:0000313" key="2">
    <source>
        <dbReference type="EMBL" id="KAG8229178.1"/>
    </source>
</evidence>
<gene>
    <name evidence="2" type="ORF">J437_LFUL009895</name>
</gene>
<feature type="compositionally biased region" description="Low complexity" evidence="1">
    <location>
        <begin position="73"/>
        <end position="82"/>
    </location>
</feature>
<feature type="compositionally biased region" description="Basic and acidic residues" evidence="1">
    <location>
        <begin position="122"/>
        <end position="141"/>
    </location>
</feature>
<comment type="caution">
    <text evidence="2">The sequence shown here is derived from an EMBL/GenBank/DDBJ whole genome shotgun (WGS) entry which is preliminary data.</text>
</comment>
<reference evidence="2" key="1">
    <citation type="submission" date="2013-04" db="EMBL/GenBank/DDBJ databases">
        <authorList>
            <person name="Qu J."/>
            <person name="Murali S.C."/>
            <person name="Bandaranaike D."/>
            <person name="Bellair M."/>
            <person name="Blankenburg K."/>
            <person name="Chao H."/>
            <person name="Dinh H."/>
            <person name="Doddapaneni H."/>
            <person name="Downs B."/>
            <person name="Dugan-Rocha S."/>
            <person name="Elkadiri S."/>
            <person name="Gnanaolivu R.D."/>
            <person name="Hernandez B."/>
            <person name="Javaid M."/>
            <person name="Jayaseelan J.C."/>
            <person name="Lee S."/>
            <person name="Li M."/>
            <person name="Ming W."/>
            <person name="Munidasa M."/>
            <person name="Muniz J."/>
            <person name="Nguyen L."/>
            <person name="Ongeri F."/>
            <person name="Osuji N."/>
            <person name="Pu L.-L."/>
            <person name="Puazo M."/>
            <person name="Qu C."/>
            <person name="Quiroz J."/>
            <person name="Raj R."/>
            <person name="Weissenberger G."/>
            <person name="Xin Y."/>
            <person name="Zou X."/>
            <person name="Han Y."/>
            <person name="Richards S."/>
            <person name="Worley K."/>
            <person name="Muzny D."/>
            <person name="Gibbs R."/>
        </authorList>
    </citation>
    <scope>NUCLEOTIDE SEQUENCE</scope>
    <source>
        <strain evidence="2">Sampled in the wild</strain>
    </source>
</reference>
<keyword evidence="3" id="KW-1185">Reference proteome</keyword>
<dbReference type="AlphaFoldDB" id="A0A8K0K791"/>
<proteinExistence type="predicted"/>
<accession>A0A8K0K791</accession>
<sequence length="141" mass="15798">MPVISRPLNRHHFHCQQQPRMQRSLLTQTALHQPQPELQMGHQKVLHRMLMVLHQIYQCVSLLSPTACVASSPTGGPETPLDGTPPPLPPTPLPPPPTPPPASWPPDDDIPPLTPARGSFPAREERRLITSWQIDKKHQLK</sequence>
<evidence type="ECO:0000256" key="1">
    <source>
        <dbReference type="SAM" id="MobiDB-lite"/>
    </source>
</evidence>
<evidence type="ECO:0000313" key="3">
    <source>
        <dbReference type="Proteomes" id="UP000792457"/>
    </source>
</evidence>
<organism evidence="2 3">
    <name type="scientific">Ladona fulva</name>
    <name type="common">Scarce chaser dragonfly</name>
    <name type="synonym">Libellula fulva</name>
    <dbReference type="NCBI Taxonomy" id="123851"/>
    <lineage>
        <taxon>Eukaryota</taxon>
        <taxon>Metazoa</taxon>
        <taxon>Ecdysozoa</taxon>
        <taxon>Arthropoda</taxon>
        <taxon>Hexapoda</taxon>
        <taxon>Insecta</taxon>
        <taxon>Pterygota</taxon>
        <taxon>Palaeoptera</taxon>
        <taxon>Odonata</taxon>
        <taxon>Epiprocta</taxon>
        <taxon>Anisoptera</taxon>
        <taxon>Libelluloidea</taxon>
        <taxon>Libellulidae</taxon>
        <taxon>Ladona</taxon>
    </lineage>
</organism>
<dbReference type="Proteomes" id="UP000792457">
    <property type="component" value="Unassembled WGS sequence"/>
</dbReference>
<reference evidence="2" key="2">
    <citation type="submission" date="2017-10" db="EMBL/GenBank/DDBJ databases">
        <title>Ladona fulva Genome sequencing and assembly.</title>
        <authorList>
            <person name="Murali S."/>
            <person name="Richards S."/>
            <person name="Bandaranaike D."/>
            <person name="Bellair M."/>
            <person name="Blankenburg K."/>
            <person name="Chao H."/>
            <person name="Dinh H."/>
            <person name="Doddapaneni H."/>
            <person name="Dugan-Rocha S."/>
            <person name="Elkadiri S."/>
            <person name="Gnanaolivu R."/>
            <person name="Hernandez B."/>
            <person name="Skinner E."/>
            <person name="Javaid M."/>
            <person name="Lee S."/>
            <person name="Li M."/>
            <person name="Ming W."/>
            <person name="Munidasa M."/>
            <person name="Muniz J."/>
            <person name="Nguyen L."/>
            <person name="Hughes D."/>
            <person name="Osuji N."/>
            <person name="Pu L.-L."/>
            <person name="Puazo M."/>
            <person name="Qu C."/>
            <person name="Quiroz J."/>
            <person name="Raj R."/>
            <person name="Weissenberger G."/>
            <person name="Xin Y."/>
            <person name="Zou X."/>
            <person name="Han Y."/>
            <person name="Worley K."/>
            <person name="Muzny D."/>
            <person name="Gibbs R."/>
        </authorList>
    </citation>
    <scope>NUCLEOTIDE SEQUENCE</scope>
    <source>
        <strain evidence="2">Sampled in the wild</strain>
    </source>
</reference>
<feature type="region of interest" description="Disordered" evidence="1">
    <location>
        <begin position="67"/>
        <end position="141"/>
    </location>
</feature>